<proteinExistence type="predicted"/>
<feature type="compositionally biased region" description="Low complexity" evidence="1">
    <location>
        <begin position="40"/>
        <end position="64"/>
    </location>
</feature>
<evidence type="ECO:0000313" key="2">
    <source>
        <dbReference type="EMBL" id="CAE0494674.1"/>
    </source>
</evidence>
<evidence type="ECO:0000256" key="1">
    <source>
        <dbReference type="SAM" id="MobiDB-lite"/>
    </source>
</evidence>
<dbReference type="EMBL" id="HBIP01016659">
    <property type="protein sequence ID" value="CAE0494674.1"/>
    <property type="molecule type" value="Transcribed_RNA"/>
</dbReference>
<gene>
    <name evidence="2" type="ORF">DTER00134_LOCUS9747</name>
</gene>
<dbReference type="AlphaFoldDB" id="A0A7S3QVP9"/>
<reference evidence="2" key="1">
    <citation type="submission" date="2021-01" db="EMBL/GenBank/DDBJ databases">
        <authorList>
            <person name="Corre E."/>
            <person name="Pelletier E."/>
            <person name="Niang G."/>
            <person name="Scheremetjew M."/>
            <person name="Finn R."/>
            <person name="Kale V."/>
            <person name="Holt S."/>
            <person name="Cochrane G."/>
            <person name="Meng A."/>
            <person name="Brown T."/>
            <person name="Cohen L."/>
        </authorList>
    </citation>
    <scope>NUCLEOTIDE SEQUENCE</scope>
    <source>
        <strain evidence="2">CCMP1320</strain>
    </source>
</reference>
<feature type="region of interest" description="Disordered" evidence="1">
    <location>
        <begin position="28"/>
        <end position="98"/>
    </location>
</feature>
<feature type="region of interest" description="Disordered" evidence="1">
    <location>
        <begin position="134"/>
        <end position="166"/>
    </location>
</feature>
<name>A0A7S3QVP9_DUNTE</name>
<protein>
    <submittedName>
        <fullName evidence="2">Uncharacterized protein</fullName>
    </submittedName>
</protein>
<accession>A0A7S3QVP9</accession>
<organism evidence="2">
    <name type="scientific">Dunaliella tertiolecta</name>
    <name type="common">Green alga</name>
    <dbReference type="NCBI Taxonomy" id="3047"/>
    <lineage>
        <taxon>Eukaryota</taxon>
        <taxon>Viridiplantae</taxon>
        <taxon>Chlorophyta</taxon>
        <taxon>core chlorophytes</taxon>
        <taxon>Chlorophyceae</taxon>
        <taxon>CS clade</taxon>
        <taxon>Chlamydomonadales</taxon>
        <taxon>Dunaliellaceae</taxon>
        <taxon>Dunaliella</taxon>
    </lineage>
</organism>
<sequence>MPAQKAGVPSLKICLAELQVAAKLGASGAPMNASWPQSLAAASGSPGPAAAAAGGVGPSAGRAPMAAGLVPAGRQGALGGRHKAVSGPASSHEGHSTLEVASQAPLDELENAEDSKLAAEMLTSEELVSKVMSDVRPWGKRSPDVPTAATTSMNRKNGVFLKRGQR</sequence>